<dbReference type="RefSeq" id="WP_075775547.1">
    <property type="nucleotide sequence ID" value="NZ_CP019437.1"/>
</dbReference>
<dbReference type="Pfam" id="PF01841">
    <property type="entry name" value="Transglut_core"/>
    <property type="match status" value="1"/>
</dbReference>
<organism evidence="2 3">
    <name type="scientific">Thioclava nitratireducens</name>
    <dbReference type="NCBI Taxonomy" id="1915078"/>
    <lineage>
        <taxon>Bacteria</taxon>
        <taxon>Pseudomonadati</taxon>
        <taxon>Pseudomonadota</taxon>
        <taxon>Alphaproteobacteria</taxon>
        <taxon>Rhodobacterales</taxon>
        <taxon>Paracoccaceae</taxon>
        <taxon>Thioclava</taxon>
    </lineage>
</organism>
<evidence type="ECO:0000313" key="3">
    <source>
        <dbReference type="Proteomes" id="UP000185622"/>
    </source>
</evidence>
<dbReference type="EMBL" id="CP019437">
    <property type="protein sequence ID" value="AQS48728.1"/>
    <property type="molecule type" value="Genomic_DNA"/>
</dbReference>
<gene>
    <name evidence="2" type="ORF">BMG03_13690</name>
</gene>
<evidence type="ECO:0000259" key="1">
    <source>
        <dbReference type="SMART" id="SM00460"/>
    </source>
</evidence>
<dbReference type="PANTHER" id="PTHR33490">
    <property type="entry name" value="BLR5614 PROTEIN-RELATED"/>
    <property type="match status" value="1"/>
</dbReference>
<dbReference type="SMART" id="SM00460">
    <property type="entry name" value="TGc"/>
    <property type="match status" value="1"/>
</dbReference>
<keyword evidence="3" id="KW-1185">Reference proteome</keyword>
<proteinExistence type="predicted"/>
<dbReference type="Gene3D" id="3.10.620.30">
    <property type="match status" value="1"/>
</dbReference>
<dbReference type="InterPro" id="IPR002931">
    <property type="entry name" value="Transglutaminase-like"/>
</dbReference>
<reference evidence="2 3" key="1">
    <citation type="submission" date="2017-01" db="EMBL/GenBank/DDBJ databases">
        <title>The complete genome sequence of a sulfur-oxidizing marine bacterium Thioclava sp. 25B10_4T.</title>
        <authorList>
            <person name="Liu Y."/>
            <person name="Lai Q."/>
            <person name="Shao Z."/>
        </authorList>
    </citation>
    <scope>NUCLEOTIDE SEQUENCE [LARGE SCALE GENOMIC DNA]</scope>
    <source>
        <strain evidence="2 3">25B10_4</strain>
    </source>
</reference>
<protein>
    <submittedName>
        <fullName evidence="2">Transglutaminase</fullName>
    </submittedName>
</protein>
<feature type="domain" description="Transglutaminase-like" evidence="1">
    <location>
        <begin position="157"/>
        <end position="217"/>
    </location>
</feature>
<dbReference type="InterPro" id="IPR038765">
    <property type="entry name" value="Papain-like_cys_pep_sf"/>
</dbReference>
<dbReference type="PANTHER" id="PTHR33490:SF12">
    <property type="entry name" value="BLL5557 PROTEIN"/>
    <property type="match status" value="1"/>
</dbReference>
<dbReference type="SUPFAM" id="SSF54001">
    <property type="entry name" value="Cysteine proteinases"/>
    <property type="match status" value="1"/>
</dbReference>
<name>A0ABN4XHE8_9RHOB</name>
<dbReference type="Proteomes" id="UP000185622">
    <property type="component" value="Chromosome"/>
</dbReference>
<dbReference type="Gene3D" id="2.60.40.2250">
    <property type="match status" value="1"/>
</dbReference>
<accession>A0ABN4XHE8</accession>
<sequence>MRISVDVQMQYQFPQPNTVALVLEAAHAPGQEIVSASMNLGDATVDRIAGDCGVGERIWARVGTQMTLHYQALIDITRPAIDLSQMRAAQLHELPAEAAPYIRPSRYVQSDKFVSFVGKRFGDLQGGAKVAAIRDWIEKNLSYVPGASDSDTNVLETFAGRAGVCRDYAHLFCAMVRAAQIPARMASSYGPDVRPQDFHAVAEVWLDGAWHMVDATGMCGAENMALVAVGRDAYDVAFMESQAPATLINQSVSVIRV</sequence>
<evidence type="ECO:0000313" key="2">
    <source>
        <dbReference type="EMBL" id="AQS48728.1"/>
    </source>
</evidence>